<keyword evidence="4" id="KW-0997">Cell inner membrane</keyword>
<dbReference type="EMBL" id="JBHLXE010000111">
    <property type="protein sequence ID" value="MFC0180978.1"/>
    <property type="molecule type" value="Genomic_DNA"/>
</dbReference>
<evidence type="ECO:0000256" key="1">
    <source>
        <dbReference type="ARBA" id="ARBA00004429"/>
    </source>
</evidence>
<dbReference type="Gene3D" id="1.10.3720.10">
    <property type="entry name" value="MetI-like"/>
    <property type="match status" value="1"/>
</dbReference>
<organism evidence="10 11">
    <name type="scientific">Thorsellia kenyensis</name>
    <dbReference type="NCBI Taxonomy" id="1549888"/>
    <lineage>
        <taxon>Bacteria</taxon>
        <taxon>Pseudomonadati</taxon>
        <taxon>Pseudomonadota</taxon>
        <taxon>Gammaproteobacteria</taxon>
        <taxon>Enterobacterales</taxon>
        <taxon>Thorselliaceae</taxon>
        <taxon>Thorsellia</taxon>
    </lineage>
</organism>
<feature type="transmembrane region" description="Helical" evidence="8">
    <location>
        <begin position="241"/>
        <end position="262"/>
    </location>
</feature>
<dbReference type="InterPro" id="IPR000515">
    <property type="entry name" value="MetI-like"/>
</dbReference>
<reference evidence="10 11" key="1">
    <citation type="submission" date="2024-09" db="EMBL/GenBank/DDBJ databases">
        <authorList>
            <person name="Sun Q."/>
            <person name="Mori K."/>
        </authorList>
    </citation>
    <scope>NUCLEOTIDE SEQUENCE [LARGE SCALE GENOMIC DNA]</scope>
    <source>
        <strain evidence="10 11">CCM 8545</strain>
    </source>
</reference>
<feature type="transmembrane region" description="Helical" evidence="8">
    <location>
        <begin position="141"/>
        <end position="158"/>
    </location>
</feature>
<evidence type="ECO:0000256" key="2">
    <source>
        <dbReference type="ARBA" id="ARBA00022448"/>
    </source>
</evidence>
<evidence type="ECO:0000256" key="3">
    <source>
        <dbReference type="ARBA" id="ARBA00022475"/>
    </source>
</evidence>
<evidence type="ECO:0000313" key="10">
    <source>
        <dbReference type="EMBL" id="MFC0180978.1"/>
    </source>
</evidence>
<keyword evidence="6 8" id="KW-1133">Transmembrane helix</keyword>
<keyword evidence="5 8" id="KW-0812">Transmembrane</keyword>
<comment type="caution">
    <text evidence="10">The sequence shown here is derived from an EMBL/GenBank/DDBJ whole genome shotgun (WGS) entry which is preliminary data.</text>
</comment>
<evidence type="ECO:0000256" key="6">
    <source>
        <dbReference type="ARBA" id="ARBA00022989"/>
    </source>
</evidence>
<proteinExistence type="inferred from homology"/>
<dbReference type="PANTHER" id="PTHR43744">
    <property type="entry name" value="ABC TRANSPORTER PERMEASE PROTEIN MG189-RELATED-RELATED"/>
    <property type="match status" value="1"/>
</dbReference>
<name>A0ABV6CDC4_9GAMM</name>
<evidence type="ECO:0000259" key="9">
    <source>
        <dbReference type="PROSITE" id="PS50928"/>
    </source>
</evidence>
<evidence type="ECO:0000256" key="4">
    <source>
        <dbReference type="ARBA" id="ARBA00022519"/>
    </source>
</evidence>
<keyword evidence="2 8" id="KW-0813">Transport</keyword>
<accession>A0ABV6CDC4</accession>
<evidence type="ECO:0000256" key="8">
    <source>
        <dbReference type="RuleBase" id="RU363032"/>
    </source>
</evidence>
<keyword evidence="11" id="KW-1185">Reference proteome</keyword>
<keyword evidence="3" id="KW-1003">Cell membrane</keyword>
<feature type="transmembrane region" description="Helical" evidence="8">
    <location>
        <begin position="110"/>
        <end position="129"/>
    </location>
</feature>
<keyword evidence="7 8" id="KW-0472">Membrane</keyword>
<evidence type="ECO:0000256" key="5">
    <source>
        <dbReference type="ARBA" id="ARBA00022692"/>
    </source>
</evidence>
<dbReference type="SUPFAM" id="SSF161098">
    <property type="entry name" value="MetI-like"/>
    <property type="match status" value="1"/>
</dbReference>
<feature type="transmembrane region" description="Helical" evidence="8">
    <location>
        <begin position="79"/>
        <end position="98"/>
    </location>
</feature>
<feature type="transmembrane region" description="Helical" evidence="8">
    <location>
        <begin position="12"/>
        <end position="35"/>
    </location>
</feature>
<dbReference type="RefSeq" id="WP_385878302.1">
    <property type="nucleotide sequence ID" value="NZ_JBHLXE010000111.1"/>
</dbReference>
<dbReference type="CDD" id="cd06261">
    <property type="entry name" value="TM_PBP2"/>
    <property type="match status" value="1"/>
</dbReference>
<comment type="subcellular location">
    <subcellularLocation>
        <location evidence="1">Cell inner membrane</location>
        <topology evidence="1">Multi-pass membrane protein</topology>
    </subcellularLocation>
    <subcellularLocation>
        <location evidence="8">Cell membrane</location>
        <topology evidence="8">Multi-pass membrane protein</topology>
    </subcellularLocation>
</comment>
<dbReference type="PANTHER" id="PTHR43744:SF2">
    <property type="entry name" value="ARABINOOLIGOSACCHARIDES TRANSPORT SYSTEM PERMEASE PROTEIN ARAQ"/>
    <property type="match status" value="1"/>
</dbReference>
<protein>
    <submittedName>
        <fullName evidence="10">Carbohydrate ABC transporter permease</fullName>
    </submittedName>
</protein>
<sequence length="275" mass="31260">MNKTPRFSDRFYRILMYVFLSFMAFVSVFPFYWLVVSSTNTSTDVTKGKLTFGSEFINNFSRLNESADLGLMFFNSAKISLLGTILTLIVASLAGYGFEIYKSKLRDRVFNVILLTMMVPFAALMIPLFQMMAKFNLLNTHLAVILPSIASVYIIFYFRQCAKQFPKELIDAARVDGVKEWKIFVYVFFPSMRSTYAAAFIITFMANWNNYLWPLIVLQSSETKTLNLMLSSLSSAYVPDFGVIMIGTLVTTLPTLLVFFAMQKQFVAGMVGSVK</sequence>
<comment type="similarity">
    <text evidence="8">Belongs to the binding-protein-dependent transport system permease family.</text>
</comment>
<evidence type="ECO:0000313" key="11">
    <source>
        <dbReference type="Proteomes" id="UP001589758"/>
    </source>
</evidence>
<dbReference type="Pfam" id="PF00528">
    <property type="entry name" value="BPD_transp_1"/>
    <property type="match status" value="1"/>
</dbReference>
<dbReference type="Proteomes" id="UP001589758">
    <property type="component" value="Unassembled WGS sequence"/>
</dbReference>
<feature type="domain" description="ABC transmembrane type-1" evidence="9">
    <location>
        <begin position="73"/>
        <end position="262"/>
    </location>
</feature>
<gene>
    <name evidence="10" type="ORF">ACFFIT_12935</name>
</gene>
<dbReference type="InterPro" id="IPR035906">
    <property type="entry name" value="MetI-like_sf"/>
</dbReference>
<feature type="transmembrane region" description="Helical" evidence="8">
    <location>
        <begin position="183"/>
        <end position="206"/>
    </location>
</feature>
<evidence type="ECO:0000256" key="7">
    <source>
        <dbReference type="ARBA" id="ARBA00023136"/>
    </source>
</evidence>
<dbReference type="PROSITE" id="PS50928">
    <property type="entry name" value="ABC_TM1"/>
    <property type="match status" value="1"/>
</dbReference>